<name>A0ACB7HYV2_MANES</name>
<evidence type="ECO:0000313" key="2">
    <source>
        <dbReference type="Proteomes" id="UP000091857"/>
    </source>
</evidence>
<keyword evidence="2" id="KW-1185">Reference proteome</keyword>
<dbReference type="EMBL" id="CM004389">
    <property type="protein sequence ID" value="KAG8657164.1"/>
    <property type="molecule type" value="Genomic_DNA"/>
</dbReference>
<proteinExistence type="predicted"/>
<sequence>MEDVSELLLLRILPSLALLGLLSFIFHICRTILLRSYTVKRKLHMQGIKGPSPVFLYGNLVEMQQLQLKARKHVSPSHAQIVAQDYNSIVFPYFDHWRKEYGPIYTYSTGFKQHLYITDPELVKTMSLCNTLDLGKPPYVTKRFAPMFGNGIMRSNGHFWALQRKIVAPEFFMAKVKQTMVGLMVDSTQPLLREWEERIEIQGGLQAEITVDDDLKGLSANVIAKACFGSSYFKGNEIFSKLRTLHKALAHRSTPFGFTCFRKNYKEINRLEREIESLIWDTVQERQKQGSMKKDLMQLILEEAVNNSNGGKLSPRKFLVDNCKSLYFAGHDTTAISASWCLVLLALHPEWQSRIREEITQICNEGSVDANSLPNFKMVTMVIQEAMRLFPPAGFVVREALEEVQIGNITIPKGVCIWTLISTLHRDPTMWGPDANEFRPERFADGVSKACKFPQAYIPFGLGTRLCVGRNFAMVELKIVISSIVSKFKFSLSPNYVHSPVFRMLVEPQHGLQLLIQKA</sequence>
<dbReference type="Proteomes" id="UP000091857">
    <property type="component" value="Chromosome 3"/>
</dbReference>
<reference evidence="2" key="1">
    <citation type="journal article" date="2016" name="Nat. Biotechnol.">
        <title>Sequencing wild and cultivated cassava and related species reveals extensive interspecific hybridization and genetic diversity.</title>
        <authorList>
            <person name="Bredeson J.V."/>
            <person name="Lyons J.B."/>
            <person name="Prochnik S.E."/>
            <person name="Wu G.A."/>
            <person name="Ha C.M."/>
            <person name="Edsinger-Gonzales E."/>
            <person name="Grimwood J."/>
            <person name="Schmutz J."/>
            <person name="Rabbi I.Y."/>
            <person name="Egesi C."/>
            <person name="Nauluvula P."/>
            <person name="Lebot V."/>
            <person name="Ndunguru J."/>
            <person name="Mkamilo G."/>
            <person name="Bart R.S."/>
            <person name="Setter T.L."/>
            <person name="Gleadow R.M."/>
            <person name="Kulakow P."/>
            <person name="Ferguson M.E."/>
            <person name="Rounsley S."/>
            <person name="Rokhsar D.S."/>
        </authorList>
    </citation>
    <scope>NUCLEOTIDE SEQUENCE [LARGE SCALE GENOMIC DNA]</scope>
    <source>
        <strain evidence="2">cv. AM560-2</strain>
    </source>
</reference>
<protein>
    <submittedName>
        <fullName evidence="1">Uncharacterized protein</fullName>
    </submittedName>
</protein>
<accession>A0ACB7HYV2</accession>
<gene>
    <name evidence="1" type="ORF">MANES_03G045800v8</name>
</gene>
<organism evidence="1 2">
    <name type="scientific">Manihot esculenta</name>
    <name type="common">Cassava</name>
    <name type="synonym">Jatropha manihot</name>
    <dbReference type="NCBI Taxonomy" id="3983"/>
    <lineage>
        <taxon>Eukaryota</taxon>
        <taxon>Viridiplantae</taxon>
        <taxon>Streptophyta</taxon>
        <taxon>Embryophyta</taxon>
        <taxon>Tracheophyta</taxon>
        <taxon>Spermatophyta</taxon>
        <taxon>Magnoliopsida</taxon>
        <taxon>eudicotyledons</taxon>
        <taxon>Gunneridae</taxon>
        <taxon>Pentapetalae</taxon>
        <taxon>rosids</taxon>
        <taxon>fabids</taxon>
        <taxon>Malpighiales</taxon>
        <taxon>Euphorbiaceae</taxon>
        <taxon>Crotonoideae</taxon>
        <taxon>Manihoteae</taxon>
        <taxon>Manihot</taxon>
    </lineage>
</organism>
<comment type="caution">
    <text evidence="1">The sequence shown here is derived from an EMBL/GenBank/DDBJ whole genome shotgun (WGS) entry which is preliminary data.</text>
</comment>
<evidence type="ECO:0000313" key="1">
    <source>
        <dbReference type="EMBL" id="KAG8657164.1"/>
    </source>
</evidence>